<name>A0A067C7E8_SAPPC</name>
<dbReference type="EMBL" id="KK583267">
    <property type="protein sequence ID" value="KDO22486.1"/>
    <property type="molecule type" value="Genomic_DNA"/>
</dbReference>
<evidence type="ECO:0000313" key="3">
    <source>
        <dbReference type="Proteomes" id="UP000030745"/>
    </source>
</evidence>
<proteinExistence type="predicted"/>
<accession>A0A067C7E8</accession>
<dbReference type="AlphaFoldDB" id="A0A067C7E8"/>
<gene>
    <name evidence="2" type="ORF">SPRG_11669</name>
</gene>
<sequence>MPLGDRKRKARAVQKASATPKEKAARVGKQRFSQATVRSDKTATKTLKEDTARLERRPERGRAVGSDMWPQRFWTRKRLTSRRS</sequence>
<reference evidence="2 3" key="1">
    <citation type="journal article" date="2013" name="PLoS Genet.">
        <title>Distinctive expansion of potential virulence genes in the genome of the oomycete fish pathogen Saprolegnia parasitica.</title>
        <authorList>
            <person name="Jiang R.H."/>
            <person name="de Bruijn I."/>
            <person name="Haas B.J."/>
            <person name="Belmonte R."/>
            <person name="Lobach L."/>
            <person name="Christie J."/>
            <person name="van den Ackerveken G."/>
            <person name="Bottin A."/>
            <person name="Bulone V."/>
            <person name="Diaz-Moreno S.M."/>
            <person name="Dumas B."/>
            <person name="Fan L."/>
            <person name="Gaulin E."/>
            <person name="Govers F."/>
            <person name="Grenville-Briggs L.J."/>
            <person name="Horner N.R."/>
            <person name="Levin J.Z."/>
            <person name="Mammella M."/>
            <person name="Meijer H.J."/>
            <person name="Morris P."/>
            <person name="Nusbaum C."/>
            <person name="Oome S."/>
            <person name="Phillips A.J."/>
            <person name="van Rooyen D."/>
            <person name="Rzeszutek E."/>
            <person name="Saraiva M."/>
            <person name="Secombes C.J."/>
            <person name="Seidl M.F."/>
            <person name="Snel B."/>
            <person name="Stassen J.H."/>
            <person name="Sykes S."/>
            <person name="Tripathy S."/>
            <person name="van den Berg H."/>
            <person name="Vega-Arreguin J.C."/>
            <person name="Wawra S."/>
            <person name="Young S.K."/>
            <person name="Zeng Q."/>
            <person name="Dieguez-Uribeondo J."/>
            <person name="Russ C."/>
            <person name="Tyler B.M."/>
            <person name="van West P."/>
        </authorList>
    </citation>
    <scope>NUCLEOTIDE SEQUENCE [LARGE SCALE GENOMIC DNA]</scope>
    <source>
        <strain evidence="2 3">CBS 223.65</strain>
    </source>
</reference>
<dbReference type="KEGG" id="spar:SPRG_11669"/>
<feature type="region of interest" description="Disordered" evidence="1">
    <location>
        <begin position="1"/>
        <end position="64"/>
    </location>
</feature>
<keyword evidence="3" id="KW-1185">Reference proteome</keyword>
<feature type="compositionally biased region" description="Basic residues" evidence="1">
    <location>
        <begin position="1"/>
        <end position="12"/>
    </location>
</feature>
<evidence type="ECO:0000256" key="1">
    <source>
        <dbReference type="SAM" id="MobiDB-lite"/>
    </source>
</evidence>
<dbReference type="VEuPathDB" id="FungiDB:SPRG_11669"/>
<evidence type="ECO:0000313" key="2">
    <source>
        <dbReference type="EMBL" id="KDO22486.1"/>
    </source>
</evidence>
<dbReference type="GeneID" id="24133691"/>
<organism evidence="2 3">
    <name type="scientific">Saprolegnia parasitica (strain CBS 223.65)</name>
    <dbReference type="NCBI Taxonomy" id="695850"/>
    <lineage>
        <taxon>Eukaryota</taxon>
        <taxon>Sar</taxon>
        <taxon>Stramenopiles</taxon>
        <taxon>Oomycota</taxon>
        <taxon>Saprolegniomycetes</taxon>
        <taxon>Saprolegniales</taxon>
        <taxon>Saprolegniaceae</taxon>
        <taxon>Saprolegnia</taxon>
    </lineage>
</organism>
<dbReference type="Proteomes" id="UP000030745">
    <property type="component" value="Unassembled WGS sequence"/>
</dbReference>
<feature type="compositionally biased region" description="Basic and acidic residues" evidence="1">
    <location>
        <begin position="38"/>
        <end position="62"/>
    </location>
</feature>
<protein>
    <submittedName>
        <fullName evidence="2">Uncharacterized protein</fullName>
    </submittedName>
</protein>
<dbReference type="RefSeq" id="XP_012206734.1">
    <property type="nucleotide sequence ID" value="XM_012351344.1"/>
</dbReference>